<dbReference type="EMBL" id="MU157835">
    <property type="protein sequence ID" value="KAF9531547.1"/>
    <property type="molecule type" value="Genomic_DNA"/>
</dbReference>
<feature type="region of interest" description="Disordered" evidence="1">
    <location>
        <begin position="203"/>
        <end position="302"/>
    </location>
</feature>
<accession>A0A9P6EM18</accession>
<proteinExistence type="predicted"/>
<dbReference type="OrthoDB" id="10254720at2759"/>
<organism evidence="2 3">
    <name type="scientific">Crepidotus variabilis</name>
    <dbReference type="NCBI Taxonomy" id="179855"/>
    <lineage>
        <taxon>Eukaryota</taxon>
        <taxon>Fungi</taxon>
        <taxon>Dikarya</taxon>
        <taxon>Basidiomycota</taxon>
        <taxon>Agaricomycotina</taxon>
        <taxon>Agaricomycetes</taxon>
        <taxon>Agaricomycetidae</taxon>
        <taxon>Agaricales</taxon>
        <taxon>Agaricineae</taxon>
        <taxon>Crepidotaceae</taxon>
        <taxon>Crepidotus</taxon>
    </lineage>
</organism>
<keyword evidence="3" id="KW-1185">Reference proteome</keyword>
<comment type="caution">
    <text evidence="2">The sequence shown here is derived from an EMBL/GenBank/DDBJ whole genome shotgun (WGS) entry which is preliminary data.</text>
</comment>
<sequence>MTSVYSVETSSLAFVTPPSSPPPEFEDNFDNFSGVQTPTQRNSLSSPKQSSASPGVIANHITPPLIHRAPSSTVEITLASAVGTSSSSTSKKSPVPVQTFPTFLEPMKAGSTSEDAISVLEDSLERSLKIAQDPLTSKSISSKSKPEARIHPFAHSTAQLELLPSSTHTTAHGIDLEEEARLYAELMEGNNEDGVYEDMTEDFTRHNTPRFRTLSTPVKPSLGKLPKHKPPLPPLRNSVQNASIAGPSSASPSSNLRTASSPVTHSHSLPPLDPQSHQKHHTLNRCSPLTSTSLTTPRQALDSGSTHLSHLHLLLYITSVPTLQTPTHVQVLIPVG</sequence>
<feature type="compositionally biased region" description="Polar residues" evidence="1">
    <location>
        <begin position="30"/>
        <end position="42"/>
    </location>
</feature>
<reference evidence="2" key="1">
    <citation type="submission" date="2020-11" db="EMBL/GenBank/DDBJ databases">
        <authorList>
            <consortium name="DOE Joint Genome Institute"/>
            <person name="Ahrendt S."/>
            <person name="Riley R."/>
            <person name="Andreopoulos W."/>
            <person name="Labutti K."/>
            <person name="Pangilinan J."/>
            <person name="Ruiz-Duenas F.J."/>
            <person name="Barrasa J.M."/>
            <person name="Sanchez-Garcia M."/>
            <person name="Camarero S."/>
            <person name="Miyauchi S."/>
            <person name="Serrano A."/>
            <person name="Linde D."/>
            <person name="Babiker R."/>
            <person name="Drula E."/>
            <person name="Ayuso-Fernandez I."/>
            <person name="Pacheco R."/>
            <person name="Padilla G."/>
            <person name="Ferreira P."/>
            <person name="Barriuso J."/>
            <person name="Kellner H."/>
            <person name="Castanera R."/>
            <person name="Alfaro M."/>
            <person name="Ramirez L."/>
            <person name="Pisabarro A.G."/>
            <person name="Kuo A."/>
            <person name="Tritt A."/>
            <person name="Lipzen A."/>
            <person name="He G."/>
            <person name="Yan M."/>
            <person name="Ng V."/>
            <person name="Cullen D."/>
            <person name="Martin F."/>
            <person name="Rosso M.-N."/>
            <person name="Henrissat B."/>
            <person name="Hibbett D."/>
            <person name="Martinez A.T."/>
            <person name="Grigoriev I.V."/>
        </authorList>
    </citation>
    <scope>NUCLEOTIDE SEQUENCE</scope>
    <source>
        <strain evidence="2">CBS 506.95</strain>
    </source>
</reference>
<feature type="region of interest" description="Disordered" evidence="1">
    <location>
        <begin position="1"/>
        <end position="58"/>
    </location>
</feature>
<name>A0A9P6EM18_9AGAR</name>
<evidence type="ECO:0000256" key="1">
    <source>
        <dbReference type="SAM" id="MobiDB-lite"/>
    </source>
</evidence>
<gene>
    <name evidence="2" type="ORF">CPB83DRAFT_109828</name>
</gene>
<evidence type="ECO:0000313" key="3">
    <source>
        <dbReference type="Proteomes" id="UP000807306"/>
    </source>
</evidence>
<dbReference type="Proteomes" id="UP000807306">
    <property type="component" value="Unassembled WGS sequence"/>
</dbReference>
<feature type="compositionally biased region" description="Polar residues" evidence="1">
    <location>
        <begin position="1"/>
        <end position="13"/>
    </location>
</feature>
<evidence type="ECO:0000313" key="2">
    <source>
        <dbReference type="EMBL" id="KAF9531547.1"/>
    </source>
</evidence>
<feature type="compositionally biased region" description="Low complexity" evidence="1">
    <location>
        <begin position="287"/>
        <end position="302"/>
    </location>
</feature>
<dbReference type="AlphaFoldDB" id="A0A9P6EM18"/>
<feature type="compositionally biased region" description="Low complexity" evidence="1">
    <location>
        <begin position="43"/>
        <end position="53"/>
    </location>
</feature>
<protein>
    <submittedName>
        <fullName evidence="2">Uncharacterized protein</fullName>
    </submittedName>
</protein>
<feature type="compositionally biased region" description="Low complexity" evidence="1">
    <location>
        <begin position="242"/>
        <end position="262"/>
    </location>
</feature>